<feature type="chain" id="PRO_5011440084" description="DUF4358 domain-containing protein" evidence="1">
    <location>
        <begin position="22"/>
        <end position="170"/>
    </location>
</feature>
<name>A0A1H8BTR5_9FIRM</name>
<evidence type="ECO:0008006" key="4">
    <source>
        <dbReference type="Google" id="ProtNLM"/>
    </source>
</evidence>
<dbReference type="Proteomes" id="UP000199158">
    <property type="component" value="Unassembled WGS sequence"/>
</dbReference>
<evidence type="ECO:0000313" key="2">
    <source>
        <dbReference type="EMBL" id="SEM86152.1"/>
    </source>
</evidence>
<dbReference type="RefSeq" id="WP_162840883.1">
    <property type="nucleotide sequence ID" value="NZ_FOCG01000001.1"/>
</dbReference>
<dbReference type="InterPro" id="IPR025648">
    <property type="entry name" value="DUF4358"/>
</dbReference>
<sequence>MKKILSVLLAAAMLLTLPACGKDKTDAPQAGESTIVYARAEPEDLSDVIDLIYKDVKVKGLQDATEEELSDLFHIEPDMVQKYAIRYASGRYGVADVAIIEPVEGKSDAVVEALEERRDDRIGEFENYDIHDSFRIAKEAEIYTRGKYVIMLMLADMETARKTILEQIPG</sequence>
<dbReference type="AlphaFoldDB" id="A0A1H8BTR5"/>
<evidence type="ECO:0000313" key="3">
    <source>
        <dbReference type="Proteomes" id="UP000199158"/>
    </source>
</evidence>
<evidence type="ECO:0000256" key="1">
    <source>
        <dbReference type="SAM" id="SignalP"/>
    </source>
</evidence>
<keyword evidence="3" id="KW-1185">Reference proteome</keyword>
<dbReference type="Pfam" id="PF14270">
    <property type="entry name" value="DUF4358"/>
    <property type="match status" value="1"/>
</dbReference>
<accession>A0A1H8BTR5</accession>
<dbReference type="STRING" id="474960.SAMN05216180_2088"/>
<reference evidence="2 3" key="1">
    <citation type="submission" date="2016-10" db="EMBL/GenBank/DDBJ databases">
        <authorList>
            <person name="de Groot N.N."/>
        </authorList>
    </citation>
    <scope>NUCLEOTIDE SEQUENCE [LARGE SCALE GENOMIC DNA]</scope>
    <source>
        <strain evidence="2 3">CGMCC 1.5070</strain>
    </source>
</reference>
<protein>
    <recommendedName>
        <fullName evidence="4">DUF4358 domain-containing protein</fullName>
    </recommendedName>
</protein>
<organism evidence="2 3">
    <name type="scientific">Hydrogenoanaerobacterium saccharovorans</name>
    <dbReference type="NCBI Taxonomy" id="474960"/>
    <lineage>
        <taxon>Bacteria</taxon>
        <taxon>Bacillati</taxon>
        <taxon>Bacillota</taxon>
        <taxon>Clostridia</taxon>
        <taxon>Eubacteriales</taxon>
        <taxon>Oscillospiraceae</taxon>
        <taxon>Hydrogenoanaerobacterium</taxon>
    </lineage>
</organism>
<dbReference type="EMBL" id="FOCG01000001">
    <property type="protein sequence ID" value="SEM86152.1"/>
    <property type="molecule type" value="Genomic_DNA"/>
</dbReference>
<keyword evidence="1" id="KW-0732">Signal</keyword>
<feature type="signal peptide" evidence="1">
    <location>
        <begin position="1"/>
        <end position="21"/>
    </location>
</feature>
<gene>
    <name evidence="2" type="ORF">SAMN05216180_2088</name>
</gene>
<proteinExistence type="predicted"/>